<feature type="signal peptide" evidence="7">
    <location>
        <begin position="1"/>
        <end position="20"/>
    </location>
</feature>
<gene>
    <name evidence="9" type="ORF">Pmani_013419</name>
</gene>
<dbReference type="Pfam" id="PF01400">
    <property type="entry name" value="Astacin"/>
    <property type="match status" value="1"/>
</dbReference>
<evidence type="ECO:0000256" key="3">
    <source>
        <dbReference type="ARBA" id="ARBA00022801"/>
    </source>
</evidence>
<reference evidence="9" key="1">
    <citation type="submission" date="2023-11" db="EMBL/GenBank/DDBJ databases">
        <title>Genome assemblies of two species of porcelain crab, Petrolisthes cinctipes and Petrolisthes manimaculis (Anomura: Porcellanidae).</title>
        <authorList>
            <person name="Angst P."/>
        </authorList>
    </citation>
    <scope>NUCLEOTIDE SEQUENCE</scope>
    <source>
        <strain evidence="9">PB745_02</strain>
        <tissue evidence="9">Gill</tissue>
    </source>
</reference>
<dbReference type="Gene3D" id="3.40.390.10">
    <property type="entry name" value="Collagenase (Catalytic Domain)"/>
    <property type="match status" value="1"/>
</dbReference>
<name>A0AAE1UC69_9EUCA</name>
<evidence type="ECO:0000256" key="6">
    <source>
        <dbReference type="PROSITE-ProRule" id="PRU01211"/>
    </source>
</evidence>
<evidence type="ECO:0000256" key="2">
    <source>
        <dbReference type="ARBA" id="ARBA00022723"/>
    </source>
</evidence>
<keyword evidence="1 6" id="KW-0645">Protease</keyword>
<dbReference type="CDD" id="cd04280">
    <property type="entry name" value="ZnMc_astacin_like"/>
    <property type="match status" value="1"/>
</dbReference>
<dbReference type="EC" id="3.4.24.-" evidence="7"/>
<evidence type="ECO:0000256" key="5">
    <source>
        <dbReference type="ARBA" id="ARBA00023049"/>
    </source>
</evidence>
<feature type="active site" evidence="6">
    <location>
        <position position="217"/>
    </location>
</feature>
<dbReference type="PANTHER" id="PTHR10127:SF780">
    <property type="entry name" value="METALLOENDOPEPTIDASE"/>
    <property type="match status" value="1"/>
</dbReference>
<dbReference type="InterPro" id="IPR001506">
    <property type="entry name" value="Peptidase_M12A"/>
</dbReference>
<feature type="binding site" evidence="6">
    <location>
        <position position="216"/>
    </location>
    <ligand>
        <name>Zn(2+)</name>
        <dbReference type="ChEBI" id="CHEBI:29105"/>
        <note>catalytic</note>
    </ligand>
</feature>
<evidence type="ECO:0000259" key="8">
    <source>
        <dbReference type="PROSITE" id="PS51864"/>
    </source>
</evidence>
<keyword evidence="2 6" id="KW-0479">Metal-binding</keyword>
<feature type="binding site" evidence="6">
    <location>
        <position position="226"/>
    </location>
    <ligand>
        <name>Zn(2+)</name>
        <dbReference type="ChEBI" id="CHEBI:29105"/>
        <note>catalytic</note>
    </ligand>
</feature>
<dbReference type="InterPro" id="IPR034035">
    <property type="entry name" value="Astacin-like_dom"/>
</dbReference>
<evidence type="ECO:0000313" key="9">
    <source>
        <dbReference type="EMBL" id="KAK4315366.1"/>
    </source>
</evidence>
<proteinExistence type="predicted"/>
<organism evidence="9 10">
    <name type="scientific">Petrolisthes manimaculis</name>
    <dbReference type="NCBI Taxonomy" id="1843537"/>
    <lineage>
        <taxon>Eukaryota</taxon>
        <taxon>Metazoa</taxon>
        <taxon>Ecdysozoa</taxon>
        <taxon>Arthropoda</taxon>
        <taxon>Crustacea</taxon>
        <taxon>Multicrustacea</taxon>
        <taxon>Malacostraca</taxon>
        <taxon>Eumalacostraca</taxon>
        <taxon>Eucarida</taxon>
        <taxon>Decapoda</taxon>
        <taxon>Pleocyemata</taxon>
        <taxon>Anomura</taxon>
        <taxon>Galatheoidea</taxon>
        <taxon>Porcellanidae</taxon>
        <taxon>Petrolisthes</taxon>
    </lineage>
</organism>
<evidence type="ECO:0000256" key="7">
    <source>
        <dbReference type="RuleBase" id="RU361183"/>
    </source>
</evidence>
<feature type="binding site" evidence="6">
    <location>
        <position position="220"/>
    </location>
    <ligand>
        <name>Zn(2+)</name>
        <dbReference type="ChEBI" id="CHEBI:29105"/>
        <note>catalytic</note>
    </ligand>
</feature>
<dbReference type="PRINTS" id="PR00480">
    <property type="entry name" value="ASTACIN"/>
</dbReference>
<evidence type="ECO:0000256" key="1">
    <source>
        <dbReference type="ARBA" id="ARBA00022670"/>
    </source>
</evidence>
<keyword evidence="4 6" id="KW-0862">Zinc</keyword>
<dbReference type="Proteomes" id="UP001292094">
    <property type="component" value="Unassembled WGS sequence"/>
</dbReference>
<keyword evidence="5 6" id="KW-0482">Metalloprotease</keyword>
<dbReference type="AlphaFoldDB" id="A0AAE1UC69"/>
<dbReference type="GO" id="GO:0004222">
    <property type="term" value="F:metalloendopeptidase activity"/>
    <property type="evidence" value="ECO:0007669"/>
    <property type="project" value="UniProtKB-UniRule"/>
</dbReference>
<evidence type="ECO:0000313" key="10">
    <source>
        <dbReference type="Proteomes" id="UP001292094"/>
    </source>
</evidence>
<dbReference type="InterPro" id="IPR024079">
    <property type="entry name" value="MetalloPept_cat_dom_sf"/>
</dbReference>
<feature type="chain" id="PRO_5041777107" description="Metalloendopeptidase" evidence="7">
    <location>
        <begin position="21"/>
        <end position="361"/>
    </location>
</feature>
<keyword evidence="7" id="KW-0732">Signal</keyword>
<dbReference type="GO" id="GO:0008270">
    <property type="term" value="F:zinc ion binding"/>
    <property type="evidence" value="ECO:0007669"/>
    <property type="project" value="UniProtKB-UniRule"/>
</dbReference>
<dbReference type="InterPro" id="IPR006026">
    <property type="entry name" value="Peptidase_Metallo"/>
</dbReference>
<dbReference type="SUPFAM" id="SSF55486">
    <property type="entry name" value="Metalloproteases ('zincins'), catalytic domain"/>
    <property type="match status" value="1"/>
</dbReference>
<protein>
    <recommendedName>
        <fullName evidence="7">Metalloendopeptidase</fullName>
        <ecNumber evidence="7">3.4.24.-</ecNumber>
    </recommendedName>
</protein>
<dbReference type="GO" id="GO:0006508">
    <property type="term" value="P:proteolysis"/>
    <property type="evidence" value="ECO:0007669"/>
    <property type="project" value="UniProtKB-KW"/>
</dbReference>
<dbReference type="PROSITE" id="PS51864">
    <property type="entry name" value="ASTACIN"/>
    <property type="match status" value="1"/>
</dbReference>
<dbReference type="SMART" id="SM00235">
    <property type="entry name" value="ZnMc"/>
    <property type="match status" value="1"/>
</dbReference>
<keyword evidence="10" id="KW-1185">Reference proteome</keyword>
<keyword evidence="3 6" id="KW-0378">Hydrolase</keyword>
<comment type="cofactor">
    <cofactor evidence="6 7">
        <name>Zn(2+)</name>
        <dbReference type="ChEBI" id="CHEBI:29105"/>
    </cofactor>
    <text evidence="6 7">Binds 1 zinc ion per subunit.</text>
</comment>
<accession>A0AAE1UC69</accession>
<evidence type="ECO:0000256" key="4">
    <source>
        <dbReference type="ARBA" id="ARBA00022833"/>
    </source>
</evidence>
<comment type="caution">
    <text evidence="6">Lacks conserved residue(s) required for the propagation of feature annotation.</text>
</comment>
<comment type="caution">
    <text evidence="9">The sequence shown here is derived from an EMBL/GenBank/DDBJ whole genome shotgun (WGS) entry which is preliminary data.</text>
</comment>
<feature type="domain" description="Peptidase M12A" evidence="8">
    <location>
        <begin position="114"/>
        <end position="320"/>
    </location>
</feature>
<sequence>MGDVTTHVVWVVCGIAWVWAESPSRPLYHHTPNYALNSLYSGSGRRWWRESAANTYYPNSAANEGLWWWGGGWGGRRRPTRGRDPLELSGLPEGDILPHPHRHPRQTGGIQEKVAVTETVRLWPKGVIPYEFSTEFMLLPLERLTIERVMQDVGRKSCVRFVPRSQYQQQQQHQDYLSITVDRDRCYSHIGRVGGAQVLSLGLMCVSWLDLGPVYHELFHALGFYHEHNRPDRDNHVEIKWDNILDGSAKNFVRREWSDVELTELPYDINSVMHYSPFTFGKWYFFTPTIKSRKLGYNFWRRAKPSKMDYKKLNRLYKCRREGRRLKSRLGNTGPAALWQLQHYALSPHLTTPPLFSPTYS</sequence>
<dbReference type="PANTHER" id="PTHR10127">
    <property type="entry name" value="DISCOIDIN, CUB, EGF, LAMININ , AND ZINC METALLOPROTEASE DOMAIN CONTAINING"/>
    <property type="match status" value="1"/>
</dbReference>
<dbReference type="EMBL" id="JAWZYT010001115">
    <property type="protein sequence ID" value="KAK4315366.1"/>
    <property type="molecule type" value="Genomic_DNA"/>
</dbReference>